<evidence type="ECO:0000313" key="11">
    <source>
        <dbReference type="Proteomes" id="UP001162131"/>
    </source>
</evidence>
<evidence type="ECO:0000256" key="2">
    <source>
        <dbReference type="ARBA" id="ARBA00012483"/>
    </source>
</evidence>
<dbReference type="EC" id="2.3.2.27" evidence="2"/>
<dbReference type="PANTHER" id="PTHR45931:SF16">
    <property type="entry name" value="RING_U-BOX SUPERFAMILY PROTEIN"/>
    <property type="match status" value="1"/>
</dbReference>
<dbReference type="Pfam" id="PF13639">
    <property type="entry name" value="zf-RING_2"/>
    <property type="match status" value="1"/>
</dbReference>
<dbReference type="SMART" id="SM00184">
    <property type="entry name" value="RING"/>
    <property type="match status" value="1"/>
</dbReference>
<accession>A0AAU9K5A6</accession>
<dbReference type="Proteomes" id="UP001162131">
    <property type="component" value="Unassembled WGS sequence"/>
</dbReference>
<proteinExistence type="predicted"/>
<dbReference type="AlphaFoldDB" id="A0AAU9K5A6"/>
<comment type="catalytic activity">
    <reaction evidence="1">
        <text>S-ubiquitinyl-[E2 ubiquitin-conjugating enzyme]-L-cysteine + [acceptor protein]-L-lysine = [E2 ubiquitin-conjugating enzyme]-L-cysteine + N(6)-ubiquitinyl-[acceptor protein]-L-lysine.</text>
        <dbReference type="EC" id="2.3.2.27"/>
    </reaction>
</comment>
<dbReference type="SUPFAM" id="SSF57938">
    <property type="entry name" value="DnaJ/Hsp40 cysteine-rich domain"/>
    <property type="match status" value="1"/>
</dbReference>
<evidence type="ECO:0000259" key="9">
    <source>
        <dbReference type="PROSITE" id="PS50089"/>
    </source>
</evidence>
<keyword evidence="7" id="KW-0862">Zinc</keyword>
<feature type="domain" description="RING-type" evidence="9">
    <location>
        <begin position="238"/>
        <end position="279"/>
    </location>
</feature>
<dbReference type="GO" id="GO:0061630">
    <property type="term" value="F:ubiquitin protein ligase activity"/>
    <property type="evidence" value="ECO:0007669"/>
    <property type="project" value="UniProtKB-EC"/>
</dbReference>
<dbReference type="GO" id="GO:0005634">
    <property type="term" value="C:nucleus"/>
    <property type="evidence" value="ECO:0007669"/>
    <property type="project" value="TreeGrafter"/>
</dbReference>
<evidence type="ECO:0000256" key="1">
    <source>
        <dbReference type="ARBA" id="ARBA00000900"/>
    </source>
</evidence>
<evidence type="ECO:0000313" key="10">
    <source>
        <dbReference type="EMBL" id="CAG9333098.1"/>
    </source>
</evidence>
<evidence type="ECO:0000256" key="6">
    <source>
        <dbReference type="ARBA" id="ARBA00022786"/>
    </source>
</evidence>
<dbReference type="EMBL" id="CAJZBQ010000056">
    <property type="protein sequence ID" value="CAG9333098.1"/>
    <property type="molecule type" value="Genomic_DNA"/>
</dbReference>
<protein>
    <recommendedName>
        <fullName evidence="2">RING-type E3 ubiquitin transferase</fullName>
        <ecNumber evidence="2">2.3.2.27</ecNumber>
    </recommendedName>
</protein>
<organism evidence="10 11">
    <name type="scientific">Blepharisma stoltei</name>
    <dbReference type="NCBI Taxonomy" id="1481888"/>
    <lineage>
        <taxon>Eukaryota</taxon>
        <taxon>Sar</taxon>
        <taxon>Alveolata</taxon>
        <taxon>Ciliophora</taxon>
        <taxon>Postciliodesmatophora</taxon>
        <taxon>Heterotrichea</taxon>
        <taxon>Heterotrichida</taxon>
        <taxon>Blepharismidae</taxon>
        <taxon>Blepharisma</taxon>
    </lineage>
</organism>
<gene>
    <name evidence="10" type="ORF">BSTOLATCC_MIC57918</name>
</gene>
<dbReference type="SUPFAM" id="SSF57850">
    <property type="entry name" value="RING/U-box"/>
    <property type="match status" value="1"/>
</dbReference>
<keyword evidence="11" id="KW-1185">Reference proteome</keyword>
<dbReference type="InterPro" id="IPR051834">
    <property type="entry name" value="RING_finger_E3_ligase"/>
</dbReference>
<dbReference type="CDD" id="cd16454">
    <property type="entry name" value="RING-H2_PA-TM-RING"/>
    <property type="match status" value="1"/>
</dbReference>
<keyword evidence="4" id="KW-0479">Metal-binding</keyword>
<comment type="caution">
    <text evidence="10">The sequence shown here is derived from an EMBL/GenBank/DDBJ whole genome shotgun (WGS) entry which is preliminary data.</text>
</comment>
<reference evidence="10" key="1">
    <citation type="submission" date="2021-09" db="EMBL/GenBank/DDBJ databases">
        <authorList>
            <consortium name="AG Swart"/>
            <person name="Singh M."/>
            <person name="Singh A."/>
            <person name="Seah K."/>
            <person name="Emmerich C."/>
        </authorList>
    </citation>
    <scope>NUCLEOTIDE SEQUENCE</scope>
    <source>
        <strain evidence="10">ATCC30299</strain>
    </source>
</reference>
<dbReference type="InterPro" id="IPR036410">
    <property type="entry name" value="HSP_DnaJ_Cys-rich_dom_sf"/>
</dbReference>
<dbReference type="InterPro" id="IPR039525">
    <property type="entry name" value="RNF126-like_zinc-ribbon"/>
</dbReference>
<dbReference type="GO" id="GO:0006511">
    <property type="term" value="P:ubiquitin-dependent protein catabolic process"/>
    <property type="evidence" value="ECO:0007669"/>
    <property type="project" value="TreeGrafter"/>
</dbReference>
<name>A0AAU9K5A6_9CILI</name>
<dbReference type="PROSITE" id="PS50089">
    <property type="entry name" value="ZF_RING_2"/>
    <property type="match status" value="1"/>
</dbReference>
<dbReference type="GO" id="GO:0008270">
    <property type="term" value="F:zinc ion binding"/>
    <property type="evidence" value="ECO:0007669"/>
    <property type="project" value="UniProtKB-KW"/>
</dbReference>
<evidence type="ECO:0000256" key="8">
    <source>
        <dbReference type="PROSITE-ProRule" id="PRU00175"/>
    </source>
</evidence>
<dbReference type="Pfam" id="PF14369">
    <property type="entry name" value="Zn_ribbon_19"/>
    <property type="match status" value="1"/>
</dbReference>
<keyword evidence="5 8" id="KW-0863">Zinc-finger</keyword>
<evidence type="ECO:0000256" key="4">
    <source>
        <dbReference type="ARBA" id="ARBA00022723"/>
    </source>
</evidence>
<sequence length="283" mass="32923">MLGYSFKSYICHNCQRVSLVDTSNLICPHCGNDFLEDTTTARIHQHQAYQYASYYCHSCRSTNLIDPHNPVCPNCHGTILEEASQARRNAERESHIPDNSIFYQFGQTHQYPPRQPRSYQYQYRAQRPSERVFFPEFAGFPSWNNSFFRDFAMDPFAEFESFFNGDFFSRRQERVLGRLFGDLDINPNEYFTQNFGSFDDIINLLIQRNASQTTPASESAINSLQKKIVEKGAEIQKCAVCMDDMPEGTEINVLSCNHMFHPDCIQPWLRVKNNCPVCRQEVR</sequence>
<dbReference type="Gene3D" id="3.30.40.10">
    <property type="entry name" value="Zinc/RING finger domain, C3HC4 (zinc finger)"/>
    <property type="match status" value="1"/>
</dbReference>
<evidence type="ECO:0000256" key="3">
    <source>
        <dbReference type="ARBA" id="ARBA00022679"/>
    </source>
</evidence>
<evidence type="ECO:0000256" key="7">
    <source>
        <dbReference type="ARBA" id="ARBA00022833"/>
    </source>
</evidence>
<dbReference type="InterPro" id="IPR001841">
    <property type="entry name" value="Znf_RING"/>
</dbReference>
<dbReference type="InterPro" id="IPR013083">
    <property type="entry name" value="Znf_RING/FYVE/PHD"/>
</dbReference>
<dbReference type="PANTHER" id="PTHR45931">
    <property type="entry name" value="SI:CH211-59O9.10"/>
    <property type="match status" value="1"/>
</dbReference>
<keyword evidence="3" id="KW-0808">Transferase</keyword>
<evidence type="ECO:0000256" key="5">
    <source>
        <dbReference type="ARBA" id="ARBA00022771"/>
    </source>
</evidence>
<keyword evidence="6" id="KW-0833">Ubl conjugation pathway</keyword>